<evidence type="ECO:0000256" key="1">
    <source>
        <dbReference type="SAM" id="SignalP"/>
    </source>
</evidence>
<evidence type="ECO:0000313" key="3">
    <source>
        <dbReference type="Proteomes" id="UP001549145"/>
    </source>
</evidence>
<proteinExistence type="predicted"/>
<keyword evidence="3" id="KW-1185">Reference proteome</keyword>
<feature type="signal peptide" evidence="1">
    <location>
        <begin position="1"/>
        <end position="26"/>
    </location>
</feature>
<accession>A0ABV2L8E3</accession>
<organism evidence="2 3">
    <name type="scientific">Methylobacterium goesingense</name>
    <dbReference type="NCBI Taxonomy" id="243690"/>
    <lineage>
        <taxon>Bacteria</taxon>
        <taxon>Pseudomonadati</taxon>
        <taxon>Pseudomonadota</taxon>
        <taxon>Alphaproteobacteria</taxon>
        <taxon>Hyphomicrobiales</taxon>
        <taxon>Methylobacteriaceae</taxon>
        <taxon>Methylobacterium</taxon>
    </lineage>
</organism>
<protein>
    <submittedName>
        <fullName evidence="2">Uncharacterized protein</fullName>
    </submittedName>
</protein>
<name>A0ABV2L8E3_9HYPH</name>
<reference evidence="2 3" key="1">
    <citation type="submission" date="2024-06" db="EMBL/GenBank/DDBJ databases">
        <title>Genomic Encyclopedia of Type Strains, Phase IV (KMG-IV): sequencing the most valuable type-strain genomes for metagenomic binning, comparative biology and taxonomic classification.</title>
        <authorList>
            <person name="Goeker M."/>
        </authorList>
    </citation>
    <scope>NUCLEOTIDE SEQUENCE [LARGE SCALE GENOMIC DNA]</scope>
    <source>
        <strain evidence="2 3">DSM 21331</strain>
    </source>
</reference>
<gene>
    <name evidence="2" type="ORF">ABID43_003671</name>
</gene>
<dbReference type="EMBL" id="JBEPMM010000012">
    <property type="protein sequence ID" value="MET3694112.1"/>
    <property type="molecule type" value="Genomic_DNA"/>
</dbReference>
<feature type="chain" id="PRO_5045375043" evidence="1">
    <location>
        <begin position="27"/>
        <end position="104"/>
    </location>
</feature>
<sequence length="104" mass="11356">MRTEASGMRLPIVLLALAIPAGPALAQRPATPEMSCRQAKALVDRSGGLVLGTGGQTYDRFVRDRSFCEVTEITIPAFVPAGDTPHCFVGYRCKEPSRNWLDDY</sequence>
<evidence type="ECO:0000313" key="2">
    <source>
        <dbReference type="EMBL" id="MET3694112.1"/>
    </source>
</evidence>
<dbReference type="Proteomes" id="UP001549145">
    <property type="component" value="Unassembled WGS sequence"/>
</dbReference>
<comment type="caution">
    <text evidence="2">The sequence shown here is derived from an EMBL/GenBank/DDBJ whole genome shotgun (WGS) entry which is preliminary data.</text>
</comment>
<keyword evidence="1" id="KW-0732">Signal</keyword>